<dbReference type="EMBL" id="JAXCLX010000001">
    <property type="protein sequence ID" value="MDY0871532.1"/>
    <property type="molecule type" value="Genomic_DNA"/>
</dbReference>
<dbReference type="Proteomes" id="UP001271769">
    <property type="component" value="Unassembled WGS sequence"/>
</dbReference>
<feature type="transmembrane region" description="Helical" evidence="1">
    <location>
        <begin position="157"/>
        <end position="177"/>
    </location>
</feature>
<feature type="transmembrane region" description="Helical" evidence="1">
    <location>
        <begin position="84"/>
        <end position="109"/>
    </location>
</feature>
<reference evidence="3 4" key="1">
    <citation type="journal article" date="2013" name="Antonie Van Leeuwenhoek">
        <title>Dongia rigui sp. nov., isolated from freshwater of a large wetland in Korea.</title>
        <authorList>
            <person name="Baik K.S."/>
            <person name="Hwang Y.M."/>
            <person name="Choi J.S."/>
            <person name="Kwon J."/>
            <person name="Seong C.N."/>
        </authorList>
    </citation>
    <scope>NUCLEOTIDE SEQUENCE [LARGE SCALE GENOMIC DNA]</scope>
    <source>
        <strain evidence="3 4">04SU4-P</strain>
    </source>
</reference>
<name>A0ABU5DW48_9PROT</name>
<keyword evidence="1" id="KW-0472">Membrane</keyword>
<gene>
    <name evidence="3" type="ORF">SMD31_06345</name>
</gene>
<feature type="transmembrane region" description="Helical" evidence="1">
    <location>
        <begin position="52"/>
        <end position="77"/>
    </location>
</feature>
<comment type="caution">
    <text evidence="3">The sequence shown here is derived from an EMBL/GenBank/DDBJ whole genome shotgun (WGS) entry which is preliminary data.</text>
</comment>
<evidence type="ECO:0000313" key="4">
    <source>
        <dbReference type="Proteomes" id="UP001271769"/>
    </source>
</evidence>
<protein>
    <submittedName>
        <fullName evidence="3">DUF2062 domain-containing protein</fullName>
    </submittedName>
</protein>
<keyword evidence="1" id="KW-1133">Transmembrane helix</keyword>
<evidence type="ECO:0000256" key="1">
    <source>
        <dbReference type="SAM" id="Phobius"/>
    </source>
</evidence>
<dbReference type="RefSeq" id="WP_320499964.1">
    <property type="nucleotide sequence ID" value="NZ_JAXCLX010000001.1"/>
</dbReference>
<accession>A0ABU5DW48</accession>
<sequence length="209" mass="24192">MNSARHDPAPMRQPMRPKPAGFLRRSSRYIRYRLITPMLRAKHPAEYSARAVLVGVVCGLMPIIGQSTVVLAVWLVARRFNWGFNVVVAALWTFISNPLTTAPMFYGFYVTGQVMMGHWDDLSGFDRFVSLSRDLVNEDLGLWDQVKMITRLLFLDWAVAMWVGFIPWGALCGWLGYRWSLKVVTAYRHMREKRMERRRHQLASEALKA</sequence>
<evidence type="ECO:0000313" key="3">
    <source>
        <dbReference type="EMBL" id="MDY0871532.1"/>
    </source>
</evidence>
<dbReference type="Pfam" id="PF09835">
    <property type="entry name" value="DUF2062"/>
    <property type="match status" value="1"/>
</dbReference>
<feature type="domain" description="DUF2062" evidence="2">
    <location>
        <begin position="28"/>
        <end position="192"/>
    </location>
</feature>
<evidence type="ECO:0000259" key="2">
    <source>
        <dbReference type="Pfam" id="PF09835"/>
    </source>
</evidence>
<organism evidence="3 4">
    <name type="scientific">Dongia rigui</name>
    <dbReference type="NCBI Taxonomy" id="940149"/>
    <lineage>
        <taxon>Bacteria</taxon>
        <taxon>Pseudomonadati</taxon>
        <taxon>Pseudomonadota</taxon>
        <taxon>Alphaproteobacteria</taxon>
        <taxon>Rhodospirillales</taxon>
        <taxon>Dongiaceae</taxon>
        <taxon>Dongia</taxon>
    </lineage>
</organism>
<keyword evidence="1" id="KW-0812">Transmembrane</keyword>
<dbReference type="InterPro" id="IPR018639">
    <property type="entry name" value="DUF2062"/>
</dbReference>
<proteinExistence type="predicted"/>
<keyword evidence="4" id="KW-1185">Reference proteome</keyword>